<keyword evidence="4 9" id="KW-0159">Chromosome partition</keyword>
<keyword evidence="2 9" id="KW-0963">Cytoplasm</keyword>
<keyword evidence="5 9" id="KW-0229">DNA integration</keyword>
<evidence type="ECO:0000256" key="5">
    <source>
        <dbReference type="ARBA" id="ARBA00022908"/>
    </source>
</evidence>
<dbReference type="Proteomes" id="UP000216725">
    <property type="component" value="Unassembled WGS sequence"/>
</dbReference>
<dbReference type="InterPro" id="IPR013762">
    <property type="entry name" value="Integrase-like_cat_sf"/>
</dbReference>
<evidence type="ECO:0000313" key="14">
    <source>
        <dbReference type="Proteomes" id="UP000216725"/>
    </source>
</evidence>
<dbReference type="PANTHER" id="PTHR30349:SF77">
    <property type="entry name" value="TYROSINE RECOMBINASE XERC"/>
    <property type="match status" value="1"/>
</dbReference>
<dbReference type="GO" id="GO:0006313">
    <property type="term" value="P:DNA transposition"/>
    <property type="evidence" value="ECO:0007669"/>
    <property type="project" value="UniProtKB-UniRule"/>
</dbReference>
<gene>
    <name evidence="9" type="primary">xerC</name>
    <name evidence="13" type="ORF">PSRA_0194</name>
</gene>
<dbReference type="HAMAP" id="MF_01808">
    <property type="entry name" value="Recomb_XerC_XerD"/>
    <property type="match status" value="1"/>
</dbReference>
<dbReference type="GO" id="GO:0005737">
    <property type="term" value="C:cytoplasm"/>
    <property type="evidence" value="ECO:0007669"/>
    <property type="project" value="UniProtKB-SubCell"/>
</dbReference>
<evidence type="ECO:0000259" key="11">
    <source>
        <dbReference type="PROSITE" id="PS51898"/>
    </source>
</evidence>
<dbReference type="InterPro" id="IPR004107">
    <property type="entry name" value="Integrase_SAM-like_N"/>
</dbReference>
<evidence type="ECO:0000256" key="10">
    <source>
        <dbReference type="SAM" id="MobiDB-lite"/>
    </source>
</evidence>
<dbReference type="OrthoDB" id="9801717at2"/>
<evidence type="ECO:0000259" key="12">
    <source>
        <dbReference type="PROSITE" id="PS51900"/>
    </source>
</evidence>
<feature type="active site" evidence="9">
    <location>
        <position position="202"/>
    </location>
</feature>
<evidence type="ECO:0000256" key="6">
    <source>
        <dbReference type="ARBA" id="ARBA00023125"/>
    </source>
</evidence>
<evidence type="ECO:0000256" key="8">
    <source>
        <dbReference type="ARBA" id="ARBA00023306"/>
    </source>
</evidence>
<dbReference type="GO" id="GO:0009037">
    <property type="term" value="F:tyrosine-based site-specific recombinase activity"/>
    <property type="evidence" value="ECO:0007669"/>
    <property type="project" value="UniProtKB-UniRule"/>
</dbReference>
<protein>
    <recommendedName>
        <fullName evidence="9">Tyrosine recombinase XerC</fullName>
    </recommendedName>
</protein>
<feature type="active site" evidence="9">
    <location>
        <position position="350"/>
    </location>
</feature>
<comment type="function">
    <text evidence="9">Site-specific tyrosine recombinase, which acts by catalyzing the cutting and rejoining of the recombining DNA molecules. The XerC-XerD complex is essential to convert dimers of the bacterial chromosome into monomers to permit their segregation at cell division. It also contributes to the segregational stability of plasmids.</text>
</comment>
<evidence type="ECO:0000256" key="7">
    <source>
        <dbReference type="ARBA" id="ARBA00023172"/>
    </source>
</evidence>
<keyword evidence="8 9" id="KW-0131">Cell cycle</keyword>
<dbReference type="InterPro" id="IPR050090">
    <property type="entry name" value="Tyrosine_recombinase_XerCD"/>
</dbReference>
<comment type="similarity">
    <text evidence="9">Belongs to the 'phage' integrase family. XerC subfamily.</text>
</comment>
<organism evidence="13 14">
    <name type="scientific">Pseudoscardovia radai</name>
    <dbReference type="NCBI Taxonomy" id="987066"/>
    <lineage>
        <taxon>Bacteria</taxon>
        <taxon>Bacillati</taxon>
        <taxon>Actinomycetota</taxon>
        <taxon>Actinomycetes</taxon>
        <taxon>Bifidobacteriales</taxon>
        <taxon>Bifidobacteriaceae</taxon>
        <taxon>Pseudoscardovia</taxon>
    </lineage>
</organism>
<dbReference type="InterPro" id="IPR002104">
    <property type="entry name" value="Integrase_catalytic"/>
</dbReference>
<evidence type="ECO:0000313" key="13">
    <source>
        <dbReference type="EMBL" id="OZG53387.1"/>
    </source>
</evidence>
<dbReference type="GO" id="GO:0003677">
    <property type="term" value="F:DNA binding"/>
    <property type="evidence" value="ECO:0007669"/>
    <property type="project" value="UniProtKB-UniRule"/>
</dbReference>
<feature type="active site" evidence="9">
    <location>
        <position position="324"/>
    </location>
</feature>
<feature type="active site" evidence="9">
    <location>
        <position position="226"/>
    </location>
</feature>
<dbReference type="NCBIfam" id="NF001399">
    <property type="entry name" value="PRK00283.1"/>
    <property type="match status" value="1"/>
</dbReference>
<dbReference type="InterPro" id="IPR010998">
    <property type="entry name" value="Integrase_recombinase_N"/>
</dbReference>
<dbReference type="AlphaFoldDB" id="A0A261F2N7"/>
<feature type="region of interest" description="Disordered" evidence="10">
    <location>
        <begin position="266"/>
        <end position="286"/>
    </location>
</feature>
<keyword evidence="6 9" id="KW-0238">DNA-binding</keyword>
<evidence type="ECO:0000256" key="9">
    <source>
        <dbReference type="HAMAP-Rule" id="MF_01808"/>
    </source>
</evidence>
<dbReference type="InterPro" id="IPR011010">
    <property type="entry name" value="DNA_brk_join_enz"/>
</dbReference>
<proteinExistence type="inferred from homology"/>
<comment type="caution">
    <text evidence="13">The sequence shown here is derived from an EMBL/GenBank/DDBJ whole genome shotgun (WGS) entry which is preliminary data.</text>
</comment>
<dbReference type="PROSITE" id="PS51900">
    <property type="entry name" value="CB"/>
    <property type="match status" value="1"/>
</dbReference>
<dbReference type="RefSeq" id="WP_094659990.1">
    <property type="nucleotide sequence ID" value="NZ_MWWR01000002.1"/>
</dbReference>
<name>A0A261F2N7_9BIFI</name>
<dbReference type="SUPFAM" id="SSF56349">
    <property type="entry name" value="DNA breaking-rejoining enzymes"/>
    <property type="match status" value="1"/>
</dbReference>
<feature type="compositionally biased region" description="Low complexity" evidence="10">
    <location>
        <begin position="274"/>
        <end position="286"/>
    </location>
</feature>
<dbReference type="InterPro" id="IPR023009">
    <property type="entry name" value="Tyrosine_recombinase_XerC/XerD"/>
</dbReference>
<dbReference type="CDD" id="cd00798">
    <property type="entry name" value="INT_XerDC_C"/>
    <property type="match status" value="1"/>
</dbReference>
<comment type="subcellular location">
    <subcellularLocation>
        <location evidence="1 9">Cytoplasm</location>
    </subcellularLocation>
</comment>
<feature type="active site" evidence="9">
    <location>
        <position position="327"/>
    </location>
</feature>
<comment type="subunit">
    <text evidence="9">Forms a cyclic heterotetrameric complex composed of two molecules of XerC and two molecules of XerD.</text>
</comment>
<accession>A0A261F2N7</accession>
<feature type="domain" description="Tyr recombinase" evidence="11">
    <location>
        <begin position="154"/>
        <end position="372"/>
    </location>
</feature>
<dbReference type="GO" id="GO:0007059">
    <property type="term" value="P:chromosome segregation"/>
    <property type="evidence" value="ECO:0007669"/>
    <property type="project" value="UniProtKB-UniRule"/>
</dbReference>
<evidence type="ECO:0000256" key="2">
    <source>
        <dbReference type="ARBA" id="ARBA00022490"/>
    </source>
</evidence>
<keyword evidence="3 9" id="KW-0132">Cell division</keyword>
<feature type="domain" description="Core-binding (CB)" evidence="12">
    <location>
        <begin position="16"/>
        <end position="101"/>
    </location>
</feature>
<dbReference type="Gene3D" id="1.10.443.10">
    <property type="entry name" value="Intergrase catalytic core"/>
    <property type="match status" value="1"/>
</dbReference>
<dbReference type="GO" id="GO:0051301">
    <property type="term" value="P:cell division"/>
    <property type="evidence" value="ECO:0007669"/>
    <property type="project" value="UniProtKB-KW"/>
</dbReference>
<dbReference type="Pfam" id="PF00589">
    <property type="entry name" value="Phage_integrase"/>
    <property type="match status" value="1"/>
</dbReference>
<dbReference type="PANTHER" id="PTHR30349">
    <property type="entry name" value="PHAGE INTEGRASE-RELATED"/>
    <property type="match status" value="1"/>
</dbReference>
<feature type="active site" description="O-(3'-phospho-DNA)-tyrosine intermediate" evidence="9">
    <location>
        <position position="359"/>
    </location>
</feature>
<keyword evidence="14" id="KW-1185">Reference proteome</keyword>
<dbReference type="EMBL" id="MWWR01000002">
    <property type="protein sequence ID" value="OZG53387.1"/>
    <property type="molecule type" value="Genomic_DNA"/>
</dbReference>
<reference evidence="13 14" key="1">
    <citation type="journal article" date="2017" name="BMC Genomics">
        <title>Comparative genomic and phylogenomic analyses of the Bifidobacteriaceae family.</title>
        <authorList>
            <person name="Lugli G.A."/>
            <person name="Milani C."/>
            <person name="Turroni F."/>
            <person name="Duranti S."/>
            <person name="Mancabelli L."/>
            <person name="Mangifesta M."/>
            <person name="Ferrario C."/>
            <person name="Modesto M."/>
            <person name="Mattarelli P."/>
            <person name="Jiri K."/>
            <person name="van Sinderen D."/>
            <person name="Ventura M."/>
        </authorList>
    </citation>
    <scope>NUCLEOTIDE SEQUENCE [LARGE SCALE GENOMIC DNA]</scope>
    <source>
        <strain evidence="13 14">DSM 24742</strain>
    </source>
</reference>
<dbReference type="PROSITE" id="PS51898">
    <property type="entry name" value="TYR_RECOMBINASE"/>
    <property type="match status" value="1"/>
</dbReference>
<dbReference type="Gene3D" id="1.10.150.130">
    <property type="match status" value="1"/>
</dbReference>
<evidence type="ECO:0000256" key="3">
    <source>
        <dbReference type="ARBA" id="ARBA00022618"/>
    </source>
</evidence>
<evidence type="ECO:0000256" key="4">
    <source>
        <dbReference type="ARBA" id="ARBA00022829"/>
    </source>
</evidence>
<evidence type="ECO:0000256" key="1">
    <source>
        <dbReference type="ARBA" id="ARBA00004496"/>
    </source>
</evidence>
<keyword evidence="7 9" id="KW-0233">DNA recombination</keyword>
<dbReference type="Pfam" id="PF02899">
    <property type="entry name" value="Phage_int_SAM_1"/>
    <property type="match status" value="1"/>
</dbReference>
<dbReference type="InterPro" id="IPR044068">
    <property type="entry name" value="CB"/>
</dbReference>
<sequence length="378" mass="40942">MTELDETARAGLPTVRGADEALDSFLKYLRVNRGLSRNTIRSYRSDISACLDILARRGIAHLDDVTLDDLRDWIGHESRTHEKSSMARKIVAVRAFFGFCSLRGITSGDPAESLTTPKLAAPLPTVLTEDQARVMLDDADRRAEADAGAGTTVRTAGDLSRAVDATAVSDAADIADEAARKRAALELRDAAIVEVLYATGMRVAELVALDIDDIDDAQRTMRVTGKGNKTRVVPFGAPARRALDAWLERGRPEILRFARAARGGARGAVRKPRGAAGASPDASASSDNRAVFLGARGGRLNQRQAREVVHRLAQEAGVPDIAPHALRHSAATHLLDGGADLREVQEMLGHSSLRTTQRYTHVSMERLVETYRQAFPRA</sequence>